<reference evidence="1" key="1">
    <citation type="submission" date="2018-05" db="EMBL/GenBank/DDBJ databases">
        <authorList>
            <person name="Lanie J.A."/>
            <person name="Ng W.-L."/>
            <person name="Kazmierczak K.M."/>
            <person name="Andrzejewski T.M."/>
            <person name="Davidsen T.M."/>
            <person name="Wayne K.J."/>
            <person name="Tettelin H."/>
            <person name="Glass J.I."/>
            <person name="Rusch D."/>
            <person name="Podicherti R."/>
            <person name="Tsui H.-C.T."/>
            <person name="Winkler M.E."/>
        </authorList>
    </citation>
    <scope>NUCLEOTIDE SEQUENCE</scope>
</reference>
<dbReference type="SUPFAM" id="SSF53335">
    <property type="entry name" value="S-adenosyl-L-methionine-dependent methyltransferases"/>
    <property type="match status" value="1"/>
</dbReference>
<evidence type="ECO:0008006" key="2">
    <source>
        <dbReference type="Google" id="ProtNLM"/>
    </source>
</evidence>
<name>A0A382FM75_9ZZZZ</name>
<dbReference type="EMBL" id="UINC01050590">
    <property type="protein sequence ID" value="SVB63725.1"/>
    <property type="molecule type" value="Genomic_DNA"/>
</dbReference>
<dbReference type="AlphaFoldDB" id="A0A382FM75"/>
<sequence length="119" mass="13052">MLNPVRLVELNSLVATQSGVWALPGEVESFEYSDGDTEEKNLESILTSATNLSSLSLELEEKHNDWTSEYHLSPLRANLLRYLNLTHKKTALELGCGCGALTRYLGEQGLAVDAVEGSQ</sequence>
<organism evidence="1">
    <name type="scientific">marine metagenome</name>
    <dbReference type="NCBI Taxonomy" id="408172"/>
    <lineage>
        <taxon>unclassified sequences</taxon>
        <taxon>metagenomes</taxon>
        <taxon>ecological metagenomes</taxon>
    </lineage>
</organism>
<protein>
    <recommendedName>
        <fullName evidence="2">Methyltransferase type 11 domain-containing protein</fullName>
    </recommendedName>
</protein>
<proteinExistence type="predicted"/>
<accession>A0A382FM75</accession>
<dbReference type="Gene3D" id="3.40.50.150">
    <property type="entry name" value="Vaccinia Virus protein VP39"/>
    <property type="match status" value="1"/>
</dbReference>
<dbReference type="InterPro" id="IPR029063">
    <property type="entry name" value="SAM-dependent_MTases_sf"/>
</dbReference>
<feature type="non-terminal residue" evidence="1">
    <location>
        <position position="119"/>
    </location>
</feature>
<evidence type="ECO:0000313" key="1">
    <source>
        <dbReference type="EMBL" id="SVB63725.1"/>
    </source>
</evidence>
<gene>
    <name evidence="1" type="ORF">METZ01_LOCUS216579</name>
</gene>